<sequence>MALGGGTFTLYNKVLPGTYINFISQSKASVDLADRGYIAVAMELTYGAENEIIELNNDNVLKNSLELLGYSYTDVELKPVRELLLNAKTVYLYRLSKNAVKASCKYGVALYGGERGNKLSIEIKNNIDDSQLKDVTTLMNGIVVDVQSVKNKDELKDNKFVSFKKSDDLEQGVYTFTGGTNGDTITGNEYQEFLNKIDKYYFNILTTPTTDTSIKKLFVAYTKRMREEVGAKFQTVLYRYNEADYEGVVSVQNKALNETNEALGVLWIAGALGGCPINKSCTNKKYDGEYTFELKENQQELAEAKLSGKLILHMVGDDVKILSDINTFVSFRKDRTKDFSKNQTIRVLDQLAIDMANLFNKKYLGLVPNDGAGRTELWKDVVLLHEKYQQLRAIENFTDKDIKVTSGEEKDQVVINDVIIPVNCMEQLYMTVVVA</sequence>
<reference evidence="6 7" key="1">
    <citation type="submission" date="2023-06" db="EMBL/GenBank/DDBJ databases">
        <title>Antibody response to the Sneathia vaginalis cytopathogenic toxin A during pregnancy.</title>
        <authorList>
            <person name="Mccoy Z.T."/>
            <person name="Serrano M.G."/>
            <person name="Spaine K."/>
            <person name="Edwards D.J."/>
            <person name="Buck G.A."/>
            <person name="Jefferson K."/>
        </authorList>
    </citation>
    <scope>NUCLEOTIDE SEQUENCE [LARGE SCALE GENOMIC DNA]</scope>
    <source>
        <strain evidence="6 7">CCUG 42621</strain>
    </source>
</reference>
<dbReference type="Pfam" id="PF17481">
    <property type="entry name" value="Phage_sheath_domII"/>
    <property type="match status" value="1"/>
</dbReference>
<evidence type="ECO:0000313" key="6">
    <source>
        <dbReference type="EMBL" id="MDK9580843.1"/>
    </source>
</evidence>
<protein>
    <submittedName>
        <fullName evidence="6">Phage tail sheath family protein</fullName>
    </submittedName>
</protein>
<dbReference type="Pfam" id="PF04984">
    <property type="entry name" value="Phage_sheath_1"/>
    <property type="match status" value="1"/>
</dbReference>
<dbReference type="InterPro" id="IPR020287">
    <property type="entry name" value="Tail_sheath_C"/>
</dbReference>
<feature type="domain" description="Tail sheath protein Gp18-like" evidence="5">
    <location>
        <begin position="35"/>
        <end position="95"/>
    </location>
</feature>
<dbReference type="EMBL" id="JASSPP010000007">
    <property type="protein sequence ID" value="MDK9580843.1"/>
    <property type="molecule type" value="Genomic_DNA"/>
</dbReference>
<comment type="caution">
    <text evidence="6">The sequence shown here is derived from an EMBL/GenBank/DDBJ whole genome shotgun (WGS) entry which is preliminary data.</text>
</comment>
<dbReference type="Pfam" id="PF22671">
    <property type="entry name" value="Gp18_domIII_N"/>
    <property type="match status" value="1"/>
</dbReference>
<dbReference type="Proteomes" id="UP001225134">
    <property type="component" value="Unassembled WGS sequence"/>
</dbReference>
<organism evidence="6 7">
    <name type="scientific">Sneathia sanguinegens</name>
    <dbReference type="NCBI Taxonomy" id="40543"/>
    <lineage>
        <taxon>Bacteria</taxon>
        <taxon>Fusobacteriati</taxon>
        <taxon>Fusobacteriota</taxon>
        <taxon>Fusobacteriia</taxon>
        <taxon>Fusobacteriales</taxon>
        <taxon>Leptotrichiaceae</taxon>
        <taxon>Sneathia</taxon>
    </lineage>
</organism>
<dbReference type="Gene3D" id="3.30.1370.220">
    <property type="match status" value="1"/>
</dbReference>
<gene>
    <name evidence="6" type="ORF">QQA45_04850</name>
</gene>
<proteinExistence type="inferred from homology"/>
<comment type="similarity">
    <text evidence="1">Belongs to the myoviridae tail sheath protein family.</text>
</comment>
<accession>A0ABT7HJZ5</accession>
<feature type="domain" description="Phage tail sheath protein-like beta-sandwich" evidence="3">
    <location>
        <begin position="107"/>
        <end position="181"/>
    </location>
</feature>
<dbReference type="Gene3D" id="3.30.1490.360">
    <property type="match status" value="1"/>
</dbReference>
<keyword evidence="7" id="KW-1185">Reference proteome</keyword>
<dbReference type="InterPro" id="IPR035326">
    <property type="entry name" value="Beta_sandwich_Seath"/>
</dbReference>
<evidence type="ECO:0000259" key="2">
    <source>
        <dbReference type="Pfam" id="PF04984"/>
    </source>
</evidence>
<evidence type="ECO:0000259" key="4">
    <source>
        <dbReference type="Pfam" id="PF17482"/>
    </source>
</evidence>
<dbReference type="Gene3D" id="2.60.40.4290">
    <property type="match status" value="1"/>
</dbReference>
<evidence type="ECO:0000256" key="1">
    <source>
        <dbReference type="ARBA" id="ARBA00008005"/>
    </source>
</evidence>
<dbReference type="InterPro" id="IPR054564">
    <property type="entry name" value="Gp18_domIII_N"/>
</dbReference>
<name>A0ABT7HJZ5_9FUSO</name>
<evidence type="ECO:0000259" key="5">
    <source>
        <dbReference type="Pfam" id="PF22671"/>
    </source>
</evidence>
<dbReference type="InterPro" id="IPR035089">
    <property type="entry name" value="Phage_sheath_subtilisin"/>
</dbReference>
<evidence type="ECO:0000313" key="7">
    <source>
        <dbReference type="Proteomes" id="UP001225134"/>
    </source>
</evidence>
<dbReference type="Gene3D" id="3.30.360.90">
    <property type="match status" value="1"/>
</dbReference>
<feature type="domain" description="Tail sheath protein subtilisin-like" evidence="2">
    <location>
        <begin position="184"/>
        <end position="327"/>
    </location>
</feature>
<evidence type="ECO:0000259" key="3">
    <source>
        <dbReference type="Pfam" id="PF17481"/>
    </source>
</evidence>
<dbReference type="RefSeq" id="WP_285153094.1">
    <property type="nucleotide sequence ID" value="NZ_JASSPP010000007.1"/>
</dbReference>
<feature type="domain" description="Tail sheath protein C-terminal" evidence="4">
    <location>
        <begin position="335"/>
        <end position="434"/>
    </location>
</feature>
<dbReference type="Gene3D" id="3.40.50.11790">
    <property type="match status" value="1"/>
</dbReference>
<dbReference type="Pfam" id="PF17482">
    <property type="entry name" value="Phage_sheath_1C"/>
    <property type="match status" value="1"/>
</dbReference>